<sequence>MLSLCCTKESAEWQDLITKKDAEENRTVSGELKVSADLRMVLMLPRIDQFKACWFSKRLIVFNETISELGKKGRDTAVLWHETIAGRKYEKMSSAFHKFIESKRDFKKLALWLGNCSGRKKLDMFYHAAPYSTQSKVGCGTN</sequence>
<dbReference type="EMBL" id="BMAT01004933">
    <property type="protein sequence ID" value="GFR84163.1"/>
    <property type="molecule type" value="Genomic_DNA"/>
</dbReference>
<protein>
    <submittedName>
        <fullName evidence="1">CAI-1 autoinducer sensor kinase/phosphatase CqsS</fullName>
    </submittedName>
</protein>
<dbReference type="AlphaFoldDB" id="A0AAV4GF78"/>
<evidence type="ECO:0000313" key="1">
    <source>
        <dbReference type="EMBL" id="GFR84163.1"/>
    </source>
</evidence>
<reference evidence="1 2" key="1">
    <citation type="journal article" date="2021" name="Elife">
        <title>Chloroplast acquisition without the gene transfer in kleptoplastic sea slugs, Plakobranchus ocellatus.</title>
        <authorList>
            <person name="Maeda T."/>
            <person name="Takahashi S."/>
            <person name="Yoshida T."/>
            <person name="Shimamura S."/>
            <person name="Takaki Y."/>
            <person name="Nagai Y."/>
            <person name="Toyoda A."/>
            <person name="Suzuki Y."/>
            <person name="Arimoto A."/>
            <person name="Ishii H."/>
            <person name="Satoh N."/>
            <person name="Nishiyama T."/>
            <person name="Hasebe M."/>
            <person name="Maruyama T."/>
            <person name="Minagawa J."/>
            <person name="Obokata J."/>
            <person name="Shigenobu S."/>
        </authorList>
    </citation>
    <scope>NUCLEOTIDE SEQUENCE [LARGE SCALE GENOMIC DNA]</scope>
</reference>
<dbReference type="Proteomes" id="UP000762676">
    <property type="component" value="Unassembled WGS sequence"/>
</dbReference>
<name>A0AAV4GF78_9GAST</name>
<dbReference type="GO" id="GO:0016301">
    <property type="term" value="F:kinase activity"/>
    <property type="evidence" value="ECO:0007669"/>
    <property type="project" value="UniProtKB-KW"/>
</dbReference>
<keyword evidence="2" id="KW-1185">Reference proteome</keyword>
<proteinExistence type="predicted"/>
<keyword evidence="1" id="KW-0808">Transferase</keyword>
<comment type="caution">
    <text evidence="1">The sequence shown here is derived from an EMBL/GenBank/DDBJ whole genome shotgun (WGS) entry which is preliminary data.</text>
</comment>
<accession>A0AAV4GF78</accession>
<keyword evidence="1" id="KW-0418">Kinase</keyword>
<organism evidence="1 2">
    <name type="scientific">Elysia marginata</name>
    <dbReference type="NCBI Taxonomy" id="1093978"/>
    <lineage>
        <taxon>Eukaryota</taxon>
        <taxon>Metazoa</taxon>
        <taxon>Spiralia</taxon>
        <taxon>Lophotrochozoa</taxon>
        <taxon>Mollusca</taxon>
        <taxon>Gastropoda</taxon>
        <taxon>Heterobranchia</taxon>
        <taxon>Euthyneura</taxon>
        <taxon>Panpulmonata</taxon>
        <taxon>Sacoglossa</taxon>
        <taxon>Placobranchoidea</taxon>
        <taxon>Plakobranchidae</taxon>
        <taxon>Elysia</taxon>
    </lineage>
</organism>
<gene>
    <name evidence="1" type="ORF">ElyMa_002411700</name>
</gene>
<evidence type="ECO:0000313" key="2">
    <source>
        <dbReference type="Proteomes" id="UP000762676"/>
    </source>
</evidence>